<keyword evidence="2" id="KW-0808">Transferase</keyword>
<evidence type="ECO:0000259" key="1">
    <source>
        <dbReference type="PROSITE" id="PS51186"/>
    </source>
</evidence>
<dbReference type="SUPFAM" id="SSF55729">
    <property type="entry name" value="Acyl-CoA N-acyltransferases (Nat)"/>
    <property type="match status" value="1"/>
</dbReference>
<keyword evidence="3" id="KW-1185">Reference proteome</keyword>
<evidence type="ECO:0000313" key="2">
    <source>
        <dbReference type="EMBL" id="MBB3929121.1"/>
    </source>
</evidence>
<proteinExistence type="predicted"/>
<dbReference type="RefSeq" id="WP_183396816.1">
    <property type="nucleotide sequence ID" value="NZ_JACIDS010000001.1"/>
</dbReference>
<organism evidence="2 3">
    <name type="scientific">Kaistia hirudinis</name>
    <dbReference type="NCBI Taxonomy" id="1293440"/>
    <lineage>
        <taxon>Bacteria</taxon>
        <taxon>Pseudomonadati</taxon>
        <taxon>Pseudomonadota</taxon>
        <taxon>Alphaproteobacteria</taxon>
        <taxon>Hyphomicrobiales</taxon>
        <taxon>Kaistiaceae</taxon>
        <taxon>Kaistia</taxon>
    </lineage>
</organism>
<dbReference type="Proteomes" id="UP000553963">
    <property type="component" value="Unassembled WGS sequence"/>
</dbReference>
<dbReference type="InterPro" id="IPR016181">
    <property type="entry name" value="Acyl_CoA_acyltransferase"/>
</dbReference>
<dbReference type="AlphaFoldDB" id="A0A840AJL1"/>
<protein>
    <submittedName>
        <fullName evidence="2">N-acetylglutamate synthase-like GNAT family acetyltransferase</fullName>
    </submittedName>
</protein>
<dbReference type="EMBL" id="JACIDS010000001">
    <property type="protein sequence ID" value="MBB3929121.1"/>
    <property type="molecule type" value="Genomic_DNA"/>
</dbReference>
<evidence type="ECO:0000313" key="3">
    <source>
        <dbReference type="Proteomes" id="UP000553963"/>
    </source>
</evidence>
<reference evidence="2 3" key="1">
    <citation type="submission" date="2020-08" db="EMBL/GenBank/DDBJ databases">
        <title>Genomic Encyclopedia of Type Strains, Phase IV (KMG-IV): sequencing the most valuable type-strain genomes for metagenomic binning, comparative biology and taxonomic classification.</title>
        <authorList>
            <person name="Goeker M."/>
        </authorList>
    </citation>
    <scope>NUCLEOTIDE SEQUENCE [LARGE SCALE GENOMIC DNA]</scope>
    <source>
        <strain evidence="2 3">DSM 25966</strain>
    </source>
</reference>
<feature type="domain" description="N-acetyltransferase" evidence="1">
    <location>
        <begin position="24"/>
        <end position="184"/>
    </location>
</feature>
<dbReference type="CDD" id="cd04301">
    <property type="entry name" value="NAT_SF"/>
    <property type="match status" value="1"/>
</dbReference>
<dbReference type="Gene3D" id="3.40.630.30">
    <property type="match status" value="1"/>
</dbReference>
<accession>A0A840AJL1</accession>
<dbReference type="GO" id="GO:0016747">
    <property type="term" value="F:acyltransferase activity, transferring groups other than amino-acyl groups"/>
    <property type="evidence" value="ECO:0007669"/>
    <property type="project" value="InterPro"/>
</dbReference>
<dbReference type="InterPro" id="IPR000182">
    <property type="entry name" value="GNAT_dom"/>
</dbReference>
<dbReference type="PROSITE" id="PS51186">
    <property type="entry name" value="GNAT"/>
    <property type="match status" value="1"/>
</dbReference>
<comment type="caution">
    <text evidence="2">The sequence shown here is derived from an EMBL/GenBank/DDBJ whole genome shotgun (WGS) entry which is preliminary data.</text>
</comment>
<gene>
    <name evidence="2" type="ORF">GGR25_000140</name>
</gene>
<dbReference type="Pfam" id="PF13508">
    <property type="entry name" value="Acetyltransf_7"/>
    <property type="match status" value="1"/>
</dbReference>
<name>A0A840AJL1_9HYPH</name>
<sequence length="185" mass="20328">MEIEFSDFDHYARTVAAYYGLSGIAIRNATKADFPRLAEMQVGALCATGRDIYGAGKIKRYVERHLRQTLHLCSLPTFFVATKGNEVIGSGGWSRIPTAQGRELPCAVCFYVDPRFARRGVGRSLLAITETSARKSRVGILSAFAPLHGADLFRSSGYSASDILPLDLGDDYSMDLLVMRKRLTA</sequence>